<organism evidence="1 2">
    <name type="scientific">Roseospirillum parvum</name>
    <dbReference type="NCBI Taxonomy" id="83401"/>
    <lineage>
        <taxon>Bacteria</taxon>
        <taxon>Pseudomonadati</taxon>
        <taxon>Pseudomonadota</taxon>
        <taxon>Alphaproteobacteria</taxon>
        <taxon>Rhodospirillales</taxon>
        <taxon>Rhodospirillaceae</taxon>
        <taxon>Roseospirillum</taxon>
    </lineage>
</organism>
<proteinExistence type="predicted"/>
<evidence type="ECO:0000313" key="2">
    <source>
        <dbReference type="Proteomes" id="UP000217076"/>
    </source>
</evidence>
<keyword evidence="2" id="KW-1185">Reference proteome</keyword>
<name>A0A1G7WKM7_9PROT</name>
<accession>A0A1G7WKM7</accession>
<dbReference type="Proteomes" id="UP000217076">
    <property type="component" value="Unassembled WGS sequence"/>
</dbReference>
<dbReference type="AlphaFoldDB" id="A0A1G7WKM7"/>
<evidence type="ECO:0000313" key="1">
    <source>
        <dbReference type="EMBL" id="SDG72476.1"/>
    </source>
</evidence>
<protein>
    <submittedName>
        <fullName evidence="1">Uncharacterized protein</fullName>
    </submittedName>
</protein>
<dbReference type="RefSeq" id="WP_092615903.1">
    <property type="nucleotide sequence ID" value="NZ_FNCV01000002.1"/>
</dbReference>
<reference evidence="2" key="1">
    <citation type="submission" date="2016-10" db="EMBL/GenBank/DDBJ databases">
        <authorList>
            <person name="Varghese N."/>
            <person name="Submissions S."/>
        </authorList>
    </citation>
    <scope>NUCLEOTIDE SEQUENCE [LARGE SCALE GENOMIC DNA]</scope>
    <source>
        <strain evidence="2">930I</strain>
    </source>
</reference>
<gene>
    <name evidence="1" type="ORF">SAMN05421742_102235</name>
</gene>
<dbReference type="STRING" id="83401.SAMN05421742_102235"/>
<sequence>MPAPSPETNALMAEYGWRVHDLQGVVHRLTLLMSTLDMEDFEAFDLTTMIDEITGTAPLSGPGARLAAALDEADRARLADLVGLRARLVHEFFLEFRLTAEPPPLDAARARLAEVKAATEGLAETVGRLYAAAGRAEAS</sequence>
<dbReference type="EMBL" id="FNCV01000002">
    <property type="protein sequence ID" value="SDG72476.1"/>
    <property type="molecule type" value="Genomic_DNA"/>
</dbReference>